<dbReference type="PANTHER" id="PTHR32196:SF71">
    <property type="entry name" value="AUTOINDUCER 2 IMPORT SYSTEM PERMEASE PROTEIN LSRD"/>
    <property type="match status" value="1"/>
</dbReference>
<dbReference type="InterPro" id="IPR001851">
    <property type="entry name" value="ABC_transp_permease"/>
</dbReference>
<feature type="transmembrane region" description="Helical" evidence="11">
    <location>
        <begin position="32"/>
        <end position="53"/>
    </location>
</feature>
<evidence type="ECO:0000256" key="2">
    <source>
        <dbReference type="ARBA" id="ARBA00011262"/>
    </source>
</evidence>
<dbReference type="RefSeq" id="WP_149487577.1">
    <property type="nucleotide sequence ID" value="NZ_CP036150.1"/>
</dbReference>
<evidence type="ECO:0000256" key="8">
    <source>
        <dbReference type="ARBA" id="ARBA00023136"/>
    </source>
</evidence>
<keyword evidence="3" id="KW-0813">Transport</keyword>
<evidence type="ECO:0000256" key="1">
    <source>
        <dbReference type="ARBA" id="ARBA00004651"/>
    </source>
</evidence>
<evidence type="ECO:0000313" key="13">
    <source>
        <dbReference type="Proteomes" id="UP000324209"/>
    </source>
</evidence>
<evidence type="ECO:0000256" key="7">
    <source>
        <dbReference type="ARBA" id="ARBA00022989"/>
    </source>
</evidence>
<reference evidence="12 13" key="1">
    <citation type="submission" date="2019-02" db="EMBL/GenBank/DDBJ databases">
        <title>Complete Genome Sequence and Methylome Analysis of free living Spirochaetas.</title>
        <authorList>
            <person name="Fomenkov A."/>
            <person name="Dubinina G."/>
            <person name="Leshcheva N."/>
            <person name="Mikheeva N."/>
            <person name="Grabovich M."/>
            <person name="Vincze T."/>
            <person name="Roberts R.J."/>
        </authorList>
    </citation>
    <scope>NUCLEOTIDE SEQUENCE [LARGE SCALE GENOMIC DNA]</scope>
    <source>
        <strain evidence="12 13">K2</strain>
    </source>
</reference>
<evidence type="ECO:0000256" key="11">
    <source>
        <dbReference type="SAM" id="Phobius"/>
    </source>
</evidence>
<dbReference type="AlphaFoldDB" id="A0A5C1QNG8"/>
<keyword evidence="5" id="KW-0997">Cell inner membrane</keyword>
<proteinExistence type="predicted"/>
<feature type="transmembrane region" description="Helical" evidence="11">
    <location>
        <begin position="311"/>
        <end position="330"/>
    </location>
</feature>
<dbReference type="OrthoDB" id="9784538at2"/>
<feature type="transmembrane region" description="Helical" evidence="11">
    <location>
        <begin position="285"/>
        <end position="305"/>
    </location>
</feature>
<dbReference type="KEGG" id="ock:EXM22_16505"/>
<comment type="subcellular location">
    <subcellularLocation>
        <location evidence="1">Cell membrane</location>
        <topology evidence="1">Multi-pass membrane protein</topology>
    </subcellularLocation>
</comment>
<feature type="transmembrane region" description="Helical" evidence="11">
    <location>
        <begin position="259"/>
        <end position="278"/>
    </location>
</feature>
<keyword evidence="8 11" id="KW-0472">Membrane</keyword>
<organism evidence="12 13">
    <name type="scientific">Oceanispirochaeta crateris</name>
    <dbReference type="NCBI Taxonomy" id="2518645"/>
    <lineage>
        <taxon>Bacteria</taxon>
        <taxon>Pseudomonadati</taxon>
        <taxon>Spirochaetota</taxon>
        <taxon>Spirochaetia</taxon>
        <taxon>Spirochaetales</taxon>
        <taxon>Spirochaetaceae</taxon>
        <taxon>Oceanispirochaeta</taxon>
    </lineage>
</organism>
<accession>A0A5C1QNG8</accession>
<feature type="transmembrane region" description="Helical" evidence="11">
    <location>
        <begin position="73"/>
        <end position="100"/>
    </location>
</feature>
<dbReference type="GO" id="GO:0005886">
    <property type="term" value="C:plasma membrane"/>
    <property type="evidence" value="ECO:0007669"/>
    <property type="project" value="UniProtKB-SubCell"/>
</dbReference>
<sequence>MNERLQHVSQDRLINETNIREILIEMVTKWEFILILLFLGVIIFFSNASPYFLDYFNMMNTTFNFMEKAIMALPMIFAIMCGDIDISIASTLALSSFGMGLASSMGAGTPEIVIIGLSIGIVAGVFNGLLVTGLKIPAIAVTLGSQSLFRGISQAFLEDKAFTKYPESFGYFGQGYVGDSLIPFELVLFLVLAVIMGFLLHKTAYGRKVYAIGNSSTAARFSGVSVNRIRFTNLVLNGLFAGIAAVLLTSRIGSTRPNIAVGWDMEAITLVVLGGVSIIGGKGNIFGVIIAVFLLGYLKFGMGLLNFSAKSMIITTGFLLIAAVLIPEMLNTVKAKRKLRKQQG</sequence>
<comment type="function">
    <text evidence="9">Part of the ABC transporter complex LsrABCD involved in autoinducer 2 (AI-2) import. Probably responsible for the translocation of the substrate across the membrane.</text>
</comment>
<dbReference type="Proteomes" id="UP000324209">
    <property type="component" value="Chromosome"/>
</dbReference>
<evidence type="ECO:0000256" key="3">
    <source>
        <dbReference type="ARBA" id="ARBA00022448"/>
    </source>
</evidence>
<evidence type="ECO:0000256" key="10">
    <source>
        <dbReference type="ARBA" id="ARBA00039381"/>
    </source>
</evidence>
<protein>
    <recommendedName>
        <fullName evidence="10">Autoinducer 2 import system permease protein LsrD</fullName>
    </recommendedName>
</protein>
<dbReference type="PANTHER" id="PTHR32196">
    <property type="entry name" value="ABC TRANSPORTER PERMEASE PROTEIN YPHD-RELATED-RELATED"/>
    <property type="match status" value="1"/>
</dbReference>
<keyword evidence="7 11" id="KW-1133">Transmembrane helix</keyword>
<keyword evidence="13" id="KW-1185">Reference proteome</keyword>
<evidence type="ECO:0000256" key="4">
    <source>
        <dbReference type="ARBA" id="ARBA00022475"/>
    </source>
</evidence>
<evidence type="ECO:0000256" key="9">
    <source>
        <dbReference type="ARBA" id="ARBA00025439"/>
    </source>
</evidence>
<feature type="transmembrane region" description="Helical" evidence="11">
    <location>
        <begin position="181"/>
        <end position="200"/>
    </location>
</feature>
<feature type="transmembrane region" description="Helical" evidence="11">
    <location>
        <begin position="234"/>
        <end position="253"/>
    </location>
</feature>
<comment type="subunit">
    <text evidence="2">The complex is composed of two ATP-binding proteins (LsrA), two transmembrane proteins (LsrC and LsrD) and a solute-binding protein (LsrB).</text>
</comment>
<feature type="transmembrane region" description="Helical" evidence="11">
    <location>
        <begin position="112"/>
        <end position="134"/>
    </location>
</feature>
<gene>
    <name evidence="12" type="ORF">EXM22_16505</name>
</gene>
<dbReference type="EMBL" id="CP036150">
    <property type="protein sequence ID" value="QEN09503.1"/>
    <property type="molecule type" value="Genomic_DNA"/>
</dbReference>
<name>A0A5C1QNG8_9SPIO</name>
<keyword evidence="6 11" id="KW-0812">Transmembrane</keyword>
<dbReference type="CDD" id="cd06579">
    <property type="entry name" value="TM_PBP1_transp_AraH_like"/>
    <property type="match status" value="1"/>
</dbReference>
<dbReference type="GO" id="GO:0022857">
    <property type="term" value="F:transmembrane transporter activity"/>
    <property type="evidence" value="ECO:0007669"/>
    <property type="project" value="InterPro"/>
</dbReference>
<evidence type="ECO:0000256" key="6">
    <source>
        <dbReference type="ARBA" id="ARBA00022692"/>
    </source>
</evidence>
<keyword evidence="4" id="KW-1003">Cell membrane</keyword>
<evidence type="ECO:0000256" key="5">
    <source>
        <dbReference type="ARBA" id="ARBA00022519"/>
    </source>
</evidence>
<dbReference type="Pfam" id="PF02653">
    <property type="entry name" value="BPD_transp_2"/>
    <property type="match status" value="1"/>
</dbReference>
<evidence type="ECO:0000313" key="12">
    <source>
        <dbReference type="EMBL" id="QEN09503.1"/>
    </source>
</evidence>